<dbReference type="RefSeq" id="XP_002109825.1">
    <property type="nucleotide sequence ID" value="XM_002109789.1"/>
</dbReference>
<evidence type="ECO:0000313" key="4">
    <source>
        <dbReference type="EMBL" id="EDV27991.1"/>
    </source>
</evidence>
<dbReference type="HOGENOM" id="CLU_1279138_0_0_1"/>
<protein>
    <recommendedName>
        <fullName evidence="3">Fcf2 pre-rRNA processing C-terminal domain-containing protein</fullName>
    </recommendedName>
</protein>
<dbReference type="PANTHER" id="PTHR21686:SF12">
    <property type="entry name" value="DEOXYNUCLEOTIDYLTRANSFERASE TERMINAL-INTERACTING PROTEIN 2"/>
    <property type="match status" value="1"/>
</dbReference>
<sequence length="216" mass="24805">MVGLSRKKATVEPVIQATESDLRKSIDVVLYEIMKDDKGVNISPSRHLSIYKSLPVLGVDLNADSPGILRSDDDCMMTQQLNHVAETPKVVKAVSRKKIHQASSTAVRLLDSNSGTATLTPEMEADLEILKMRHVLDPKRHYKTVLRNPPKLFQMARIVKTPKGLFSSQFRKSDRMSVEDFLVDTKFRKYCTKKFMEIQHLRRRHKKKNMRRFGKV</sequence>
<keyword evidence="5" id="KW-1185">Reference proteome</keyword>
<dbReference type="GO" id="GO:0006396">
    <property type="term" value="P:RNA processing"/>
    <property type="evidence" value="ECO:0000318"/>
    <property type="project" value="GO_Central"/>
</dbReference>
<dbReference type="GeneID" id="6751040"/>
<evidence type="ECO:0000256" key="1">
    <source>
        <dbReference type="ARBA" id="ARBA00004604"/>
    </source>
</evidence>
<dbReference type="OrthoDB" id="427886at2759"/>
<dbReference type="Pfam" id="PF08698">
    <property type="entry name" value="Fcf2"/>
    <property type="match status" value="1"/>
</dbReference>
<dbReference type="GO" id="GO:0005730">
    <property type="term" value="C:nucleolus"/>
    <property type="evidence" value="ECO:0000318"/>
    <property type="project" value="GO_Central"/>
</dbReference>
<organism evidence="4 5">
    <name type="scientific">Trichoplax adhaerens</name>
    <name type="common">Trichoplax reptans</name>
    <dbReference type="NCBI Taxonomy" id="10228"/>
    <lineage>
        <taxon>Eukaryota</taxon>
        <taxon>Metazoa</taxon>
        <taxon>Placozoa</taxon>
        <taxon>Uniplacotomia</taxon>
        <taxon>Trichoplacea</taxon>
        <taxon>Trichoplacidae</taxon>
        <taxon>Trichoplax</taxon>
    </lineage>
</organism>
<name>B3RNB2_TRIAD</name>
<evidence type="ECO:0000256" key="2">
    <source>
        <dbReference type="ARBA" id="ARBA00023242"/>
    </source>
</evidence>
<comment type="subcellular location">
    <subcellularLocation>
        <location evidence="1">Nucleus</location>
        <location evidence="1">Nucleolus</location>
    </subcellularLocation>
</comment>
<evidence type="ECO:0000259" key="3">
    <source>
        <dbReference type="Pfam" id="PF08698"/>
    </source>
</evidence>
<dbReference type="InterPro" id="IPR014810">
    <property type="entry name" value="Fcf2_C"/>
</dbReference>
<dbReference type="AlphaFoldDB" id="B3RNB2"/>
<feature type="domain" description="Fcf2 pre-rRNA processing C-terminal" evidence="3">
    <location>
        <begin position="117"/>
        <end position="194"/>
    </location>
</feature>
<dbReference type="InParanoid" id="B3RNB2"/>
<proteinExistence type="predicted"/>
<dbReference type="STRING" id="10228.B3RNB2"/>
<dbReference type="Proteomes" id="UP000009022">
    <property type="component" value="Unassembled WGS sequence"/>
</dbReference>
<reference evidence="4 5" key="1">
    <citation type="journal article" date="2008" name="Nature">
        <title>The Trichoplax genome and the nature of placozoans.</title>
        <authorList>
            <person name="Srivastava M."/>
            <person name="Begovic E."/>
            <person name="Chapman J."/>
            <person name="Putnam N.H."/>
            <person name="Hellsten U."/>
            <person name="Kawashima T."/>
            <person name="Kuo A."/>
            <person name="Mitros T."/>
            <person name="Salamov A."/>
            <person name="Carpenter M.L."/>
            <person name="Signorovitch A.Y."/>
            <person name="Moreno M.A."/>
            <person name="Kamm K."/>
            <person name="Grimwood J."/>
            <person name="Schmutz J."/>
            <person name="Shapiro H."/>
            <person name="Grigoriev I.V."/>
            <person name="Buss L.W."/>
            <person name="Schierwater B."/>
            <person name="Dellaporta S.L."/>
            <person name="Rokhsar D.S."/>
        </authorList>
    </citation>
    <scope>NUCLEOTIDE SEQUENCE [LARGE SCALE GENOMIC DNA]</scope>
    <source>
        <strain evidence="4 5">Grell-BS-1999</strain>
    </source>
</reference>
<dbReference type="EMBL" id="DS985242">
    <property type="protein sequence ID" value="EDV27991.1"/>
    <property type="molecule type" value="Genomic_DNA"/>
</dbReference>
<dbReference type="InterPro" id="IPR039883">
    <property type="entry name" value="Fcf2/DNTTIP2"/>
</dbReference>
<accession>B3RNB2</accession>
<keyword evidence="2" id="KW-0539">Nucleus</keyword>
<dbReference type="PhylomeDB" id="B3RNB2"/>
<evidence type="ECO:0000313" key="5">
    <source>
        <dbReference type="Proteomes" id="UP000009022"/>
    </source>
</evidence>
<dbReference type="PANTHER" id="PTHR21686">
    <property type="entry name" value="DEOXYNUCLEOTIDYLTRANSFERASE TERMINAL-INTERACTING PROTEIN 2"/>
    <property type="match status" value="1"/>
</dbReference>
<dbReference type="eggNOG" id="KOG3100">
    <property type="taxonomic scope" value="Eukaryota"/>
</dbReference>
<gene>
    <name evidence="4" type="ORF">TRIADDRAFT_53102</name>
</gene>
<dbReference type="CTD" id="6751040"/>
<dbReference type="KEGG" id="tad:TRIADDRAFT_53102"/>